<evidence type="ECO:0000313" key="2">
    <source>
        <dbReference type="Proteomes" id="UP000008177"/>
    </source>
</evidence>
<evidence type="ECO:0000313" key="1">
    <source>
        <dbReference type="EMBL" id="CCD56968.1"/>
    </source>
</evidence>
<dbReference type="HOGENOM" id="CLU_2922404_0_0_1"/>
<gene>
    <name evidence="1" type="ORF">BofuT4_uP142300.1</name>
</gene>
<dbReference type="EMBL" id="FQ790362">
    <property type="protein sequence ID" value="CCD56968.1"/>
    <property type="molecule type" value="Genomic_DNA"/>
</dbReference>
<dbReference type="InParanoid" id="G2YZC0"/>
<protein>
    <submittedName>
        <fullName evidence="1">Uncharacterized protein</fullName>
    </submittedName>
</protein>
<reference evidence="2" key="1">
    <citation type="journal article" date="2011" name="PLoS Genet.">
        <title>Genomic analysis of the necrotrophic fungal pathogens Sclerotinia sclerotiorum and Botrytis cinerea.</title>
        <authorList>
            <person name="Amselem J."/>
            <person name="Cuomo C.A."/>
            <person name="van Kan J.A."/>
            <person name="Viaud M."/>
            <person name="Benito E.P."/>
            <person name="Couloux A."/>
            <person name="Coutinho P.M."/>
            <person name="de Vries R.P."/>
            <person name="Dyer P.S."/>
            <person name="Fillinger S."/>
            <person name="Fournier E."/>
            <person name="Gout L."/>
            <person name="Hahn M."/>
            <person name="Kohn L."/>
            <person name="Lapalu N."/>
            <person name="Plummer K.M."/>
            <person name="Pradier J.M."/>
            <person name="Quevillon E."/>
            <person name="Sharon A."/>
            <person name="Simon A."/>
            <person name="ten Have A."/>
            <person name="Tudzynski B."/>
            <person name="Tudzynski P."/>
            <person name="Wincker P."/>
            <person name="Andrew M."/>
            <person name="Anthouard V."/>
            <person name="Beever R.E."/>
            <person name="Beffa R."/>
            <person name="Benoit I."/>
            <person name="Bouzid O."/>
            <person name="Brault B."/>
            <person name="Chen Z."/>
            <person name="Choquer M."/>
            <person name="Collemare J."/>
            <person name="Cotton P."/>
            <person name="Danchin E.G."/>
            <person name="Da Silva C."/>
            <person name="Gautier A."/>
            <person name="Giraud C."/>
            <person name="Giraud T."/>
            <person name="Gonzalez C."/>
            <person name="Grossetete S."/>
            <person name="Guldener U."/>
            <person name="Henrissat B."/>
            <person name="Howlett B.J."/>
            <person name="Kodira C."/>
            <person name="Kretschmer M."/>
            <person name="Lappartient A."/>
            <person name="Leroch M."/>
            <person name="Levis C."/>
            <person name="Mauceli E."/>
            <person name="Neuveglise C."/>
            <person name="Oeser B."/>
            <person name="Pearson M."/>
            <person name="Poulain J."/>
            <person name="Poussereau N."/>
            <person name="Quesneville H."/>
            <person name="Rascle C."/>
            <person name="Schumacher J."/>
            <person name="Segurens B."/>
            <person name="Sexton A."/>
            <person name="Silva E."/>
            <person name="Sirven C."/>
            <person name="Soanes D.M."/>
            <person name="Talbot N.J."/>
            <person name="Templeton M."/>
            <person name="Yandava C."/>
            <person name="Yarden O."/>
            <person name="Zeng Q."/>
            <person name="Rollins J.A."/>
            <person name="Lebrun M.H."/>
            <person name="Dickman M."/>
        </authorList>
    </citation>
    <scope>NUCLEOTIDE SEQUENCE [LARGE SCALE GENOMIC DNA]</scope>
    <source>
        <strain evidence="2">T4</strain>
    </source>
</reference>
<sequence length="61" mass="6740">MRAFDSSFPFLPPSDPVVVNFRRSHDLLKIISGHMGDCDNEKLESDIGASKNPSMYGKAVN</sequence>
<dbReference type="AlphaFoldDB" id="G2YZC0"/>
<organism evidence="1 2">
    <name type="scientific">Botryotinia fuckeliana (strain T4)</name>
    <name type="common">Noble rot fungus</name>
    <name type="synonym">Botrytis cinerea</name>
    <dbReference type="NCBI Taxonomy" id="999810"/>
    <lineage>
        <taxon>Eukaryota</taxon>
        <taxon>Fungi</taxon>
        <taxon>Dikarya</taxon>
        <taxon>Ascomycota</taxon>
        <taxon>Pezizomycotina</taxon>
        <taxon>Leotiomycetes</taxon>
        <taxon>Helotiales</taxon>
        <taxon>Sclerotiniaceae</taxon>
        <taxon>Botrytis</taxon>
    </lineage>
</organism>
<proteinExistence type="predicted"/>
<name>G2YZC0_BOTF4</name>
<accession>G2YZC0</accession>
<dbReference type="Proteomes" id="UP000008177">
    <property type="component" value="Unplaced contigs"/>
</dbReference>